<reference evidence="1 2" key="1">
    <citation type="submission" date="2019-04" db="EMBL/GenBank/DDBJ databases">
        <title>Crypto-aerobic microbial life in anoxic (sulfidic) marine sediments.</title>
        <authorList>
            <person name="Bhattacharya S."/>
            <person name="Roy C."/>
            <person name="Mondal N."/>
            <person name="Sarkar J."/>
            <person name="Mandal S."/>
            <person name="Rameez M.J."/>
            <person name="Ghosh W."/>
        </authorList>
    </citation>
    <scope>NUCLEOTIDE SEQUENCE [LARGE SCALE GENOMIC DNA]</scope>
    <source>
        <strain evidence="1 2">SBBC</strain>
    </source>
</reference>
<sequence length="231" mass="25854">MHIHSFDVVGFADDELAAEERLFDPWRTPCTPAAGVFVQTIIKMLEGHEKLHGLRQRKRRVADQAMFERMVSAIACDLALAVLLEGPKVIFIGRSHQELGHSSRYGSPASSKTLTKILDLLATQQLGLIKMELGYRTVTGDRKKTSIRPSSKFCHLVHDFALSASDIAECQRPEPIELKSFPPCQGKKAQLIDYKDTDRTNNFRLEMHEINGHLIAARIDYTGSAVARQSV</sequence>
<accession>A0A4U0YUU2</accession>
<organism evidence="1 2">
    <name type="scientific">Cereibacter changlensis</name>
    <dbReference type="NCBI Taxonomy" id="402884"/>
    <lineage>
        <taxon>Bacteria</taxon>
        <taxon>Pseudomonadati</taxon>
        <taxon>Pseudomonadota</taxon>
        <taxon>Alphaproteobacteria</taxon>
        <taxon>Rhodobacterales</taxon>
        <taxon>Paracoccaceae</taxon>
        <taxon>Cereibacter</taxon>
    </lineage>
</organism>
<protein>
    <submittedName>
        <fullName evidence="1">Uncharacterized protein</fullName>
    </submittedName>
</protein>
<dbReference type="EMBL" id="SWAU01000400">
    <property type="protein sequence ID" value="TKA94266.1"/>
    <property type="molecule type" value="Genomic_DNA"/>
</dbReference>
<evidence type="ECO:0000313" key="1">
    <source>
        <dbReference type="EMBL" id="TKA94266.1"/>
    </source>
</evidence>
<dbReference type="Proteomes" id="UP000306340">
    <property type="component" value="Unassembled WGS sequence"/>
</dbReference>
<gene>
    <name evidence="1" type="ORF">FAZ78_23250</name>
</gene>
<dbReference type="RefSeq" id="WP_136794575.1">
    <property type="nucleotide sequence ID" value="NZ_SWAU01000400.1"/>
</dbReference>
<dbReference type="AlphaFoldDB" id="A0A4U0YUU2"/>
<comment type="caution">
    <text evidence="1">The sequence shown here is derived from an EMBL/GenBank/DDBJ whole genome shotgun (WGS) entry which is preliminary data.</text>
</comment>
<proteinExistence type="predicted"/>
<name>A0A4U0YUU2_9RHOB</name>
<evidence type="ECO:0000313" key="2">
    <source>
        <dbReference type="Proteomes" id="UP000306340"/>
    </source>
</evidence>